<evidence type="ECO:0000313" key="2">
    <source>
        <dbReference type="Proteomes" id="UP001190700"/>
    </source>
</evidence>
<sequence length="497" mass="53635">MPGGPGQACSHPPARPCQVGRDKLVLTLLPGHVRWAGTSLLSSSCPAMPGEPGDCWLILLPGQCSGGPGQACSSSCPAMPGGRDKLALILLPVMPGGWDKLALILLPGHARWAGTSLPASSCPAMPGGPGQACSHPPARPCQVGRDKLALILLPGHAREEGERLRGSLGGDGDKVVGTPHYMPIEQWDTSGHIVDCRADLWAIAVVLYEMLTGTLPYGAGKAGMQVLLDLMKEGPVTDIRENIPPGCHVSHQLAEITMKALQKRVAGVEQDRLDRFYSAKAMRAALQESLVMAGGGFFHVFLSYRVATEARFVEDLHMALRKLRVADEDMSHVQVFWDKVCLKNGQRWEDGFMSGLSHSLVMVPVLSEGSTGPMTDAESVEARVDNVLLEWASSLALFQSPQSNVMSIFPIFMGKNGGSSNFFADGSNGMGRPYPENKPVATLDKVQEHLAAFNLWDSCKQFVENMNVKNTIDELKAMRTYRFAFPFPSLSPLLPFV</sequence>
<accession>A0AAE0LK03</accession>
<dbReference type="Gene3D" id="3.40.50.10140">
    <property type="entry name" value="Toll/interleukin-1 receptor homology (TIR) domain"/>
    <property type="match status" value="1"/>
</dbReference>
<dbReference type="Gene3D" id="1.10.510.10">
    <property type="entry name" value="Transferase(Phosphotransferase) domain 1"/>
    <property type="match status" value="1"/>
</dbReference>
<proteinExistence type="predicted"/>
<dbReference type="SUPFAM" id="SSF52200">
    <property type="entry name" value="Toll/Interleukin receptor TIR domain"/>
    <property type="match status" value="1"/>
</dbReference>
<dbReference type="Proteomes" id="UP001190700">
    <property type="component" value="Unassembled WGS sequence"/>
</dbReference>
<dbReference type="InterPro" id="IPR011009">
    <property type="entry name" value="Kinase-like_dom_sf"/>
</dbReference>
<name>A0AAE0LK03_9CHLO</name>
<dbReference type="InterPro" id="IPR035897">
    <property type="entry name" value="Toll_tir_struct_dom_sf"/>
</dbReference>
<protein>
    <recommendedName>
        <fullName evidence="3">Protein kinase domain-containing protein</fullName>
    </recommendedName>
</protein>
<dbReference type="AlphaFoldDB" id="A0AAE0LK03"/>
<organism evidence="1 2">
    <name type="scientific">Cymbomonas tetramitiformis</name>
    <dbReference type="NCBI Taxonomy" id="36881"/>
    <lineage>
        <taxon>Eukaryota</taxon>
        <taxon>Viridiplantae</taxon>
        <taxon>Chlorophyta</taxon>
        <taxon>Pyramimonadophyceae</taxon>
        <taxon>Pyramimonadales</taxon>
        <taxon>Pyramimonadaceae</taxon>
        <taxon>Cymbomonas</taxon>
    </lineage>
</organism>
<gene>
    <name evidence="1" type="ORF">CYMTET_4488</name>
</gene>
<dbReference type="SUPFAM" id="SSF56112">
    <property type="entry name" value="Protein kinase-like (PK-like)"/>
    <property type="match status" value="1"/>
</dbReference>
<reference evidence="1 2" key="1">
    <citation type="journal article" date="2015" name="Genome Biol. Evol.">
        <title>Comparative Genomics of a Bacterivorous Green Alga Reveals Evolutionary Causalities and Consequences of Phago-Mixotrophic Mode of Nutrition.</title>
        <authorList>
            <person name="Burns J.A."/>
            <person name="Paasch A."/>
            <person name="Narechania A."/>
            <person name="Kim E."/>
        </authorList>
    </citation>
    <scope>NUCLEOTIDE SEQUENCE [LARGE SCALE GENOMIC DNA]</scope>
    <source>
        <strain evidence="1 2">PLY_AMNH</strain>
    </source>
</reference>
<dbReference type="EMBL" id="LGRX02000632">
    <property type="protein sequence ID" value="KAK3288033.1"/>
    <property type="molecule type" value="Genomic_DNA"/>
</dbReference>
<evidence type="ECO:0000313" key="1">
    <source>
        <dbReference type="EMBL" id="KAK3288033.1"/>
    </source>
</evidence>
<evidence type="ECO:0008006" key="3">
    <source>
        <dbReference type="Google" id="ProtNLM"/>
    </source>
</evidence>
<keyword evidence="2" id="KW-1185">Reference proteome</keyword>
<comment type="caution">
    <text evidence="1">The sequence shown here is derived from an EMBL/GenBank/DDBJ whole genome shotgun (WGS) entry which is preliminary data.</text>
</comment>